<comment type="caution">
    <text evidence="2">The sequence shown here is derived from an EMBL/GenBank/DDBJ whole genome shotgun (WGS) entry which is preliminary data.</text>
</comment>
<gene>
    <name evidence="2" type="ORF">GEV47_08790</name>
</gene>
<proteinExistence type="predicted"/>
<reference evidence="2 3" key="1">
    <citation type="submission" date="2019-10" db="EMBL/GenBank/DDBJ databases">
        <title>Glaciimonas soli sp. nov., a psychrophilic bacterium isolated from the forest soil of a high elevation mountain in Taiwan.</title>
        <authorList>
            <person name="Wang L.-T."/>
            <person name="Shieh W.Y."/>
        </authorList>
    </citation>
    <scope>NUCLEOTIDE SEQUENCE [LARGE SCALE GENOMIC DNA]</scope>
    <source>
        <strain evidence="2 3">GS1</strain>
    </source>
</reference>
<sequence>MQISLLILIAAISVSVICVVFCVMLLCGFPGGNTGICFQSKYSVPESLSRLSSVCLPYNSDTLVSEWLVGSVKTSSVTLQRRTRGMKSSFNPVFTGRFKQQDGQVVLSGKFAMAPNVQVFLALWIVGIISIFALCVFVLVSEHNQGALEGIAISGIMLTFGIWLVRTGKSSSADDIAWLKNNIKNAVQT</sequence>
<dbReference type="AlphaFoldDB" id="A0A843YS06"/>
<accession>A0A843YS06</accession>
<dbReference type="RefSeq" id="WP_228124643.1">
    <property type="nucleotide sequence ID" value="NZ_WINI01000004.1"/>
</dbReference>
<keyword evidence="1" id="KW-0472">Membrane</keyword>
<protein>
    <submittedName>
        <fullName evidence="2">Uncharacterized protein</fullName>
    </submittedName>
</protein>
<feature type="transmembrane region" description="Helical" evidence="1">
    <location>
        <begin position="119"/>
        <end position="140"/>
    </location>
</feature>
<feature type="transmembrane region" description="Helical" evidence="1">
    <location>
        <begin position="6"/>
        <end position="29"/>
    </location>
</feature>
<feature type="transmembrane region" description="Helical" evidence="1">
    <location>
        <begin position="146"/>
        <end position="165"/>
    </location>
</feature>
<evidence type="ECO:0000313" key="3">
    <source>
        <dbReference type="Proteomes" id="UP000451565"/>
    </source>
</evidence>
<evidence type="ECO:0000313" key="2">
    <source>
        <dbReference type="EMBL" id="MQR00777.1"/>
    </source>
</evidence>
<keyword evidence="1" id="KW-0812">Transmembrane</keyword>
<dbReference type="Proteomes" id="UP000451565">
    <property type="component" value="Unassembled WGS sequence"/>
</dbReference>
<evidence type="ECO:0000256" key="1">
    <source>
        <dbReference type="SAM" id="Phobius"/>
    </source>
</evidence>
<organism evidence="2 3">
    <name type="scientific">Glaciimonas soli</name>
    <dbReference type="NCBI Taxonomy" id="2590999"/>
    <lineage>
        <taxon>Bacteria</taxon>
        <taxon>Pseudomonadati</taxon>
        <taxon>Pseudomonadota</taxon>
        <taxon>Betaproteobacteria</taxon>
        <taxon>Burkholderiales</taxon>
        <taxon>Oxalobacteraceae</taxon>
        <taxon>Glaciimonas</taxon>
    </lineage>
</organism>
<keyword evidence="1" id="KW-1133">Transmembrane helix</keyword>
<dbReference type="EMBL" id="WINI01000004">
    <property type="protein sequence ID" value="MQR00777.1"/>
    <property type="molecule type" value="Genomic_DNA"/>
</dbReference>
<name>A0A843YS06_9BURK</name>
<keyword evidence="3" id="KW-1185">Reference proteome</keyword>